<reference evidence="4 5" key="1">
    <citation type="submission" date="2011-01" db="EMBL/GenBank/DDBJ databases">
        <authorList>
            <person name="Durkin A.S."/>
            <person name="Madupu R."/>
            <person name="Torralba M."/>
            <person name="Gillis M."/>
            <person name="Methe B."/>
            <person name="Sutton G."/>
            <person name="Nelson K.E."/>
        </authorList>
    </citation>
    <scope>NUCLEOTIDE SEQUENCE [LARGE SCALE GENOMIC DNA]</scope>
    <source>
        <strain evidence="4 5">ACS-065-V-Col13</strain>
    </source>
</reference>
<dbReference type="InterPro" id="IPR040912">
    <property type="entry name" value="DUF5633"/>
</dbReference>
<feature type="compositionally biased region" description="Basic and acidic residues" evidence="1">
    <location>
        <begin position="142"/>
        <end position="153"/>
    </location>
</feature>
<evidence type="ECO:0008006" key="6">
    <source>
        <dbReference type="Google" id="ProtNLM"/>
    </source>
</evidence>
<sequence>MKRNKIAAGALALALGFGAVAPVHADDLSDEAYRKDLYERMDKQIDTHSKEAKEFDRLLNMAEEEQIKANEGQGAGTVEEDNTDKPEETESETKPEEEKPSEDKEDEEKPSDDKKDEDNKEDNKDDDKKDEADDEEIAEGPYDTKEEATEAAKKALKAAPTMNEYVVYKDAADKFFFYLRNNSTDGKGKVEEDGNEVVATGKKDDSKESSSPARQADNNAKTGVTGLVSVASILGAASVAYVASKKRD</sequence>
<feature type="chain" id="PRO_5003249200" description="LPXTG-motif cell wall anchor domain protein" evidence="3">
    <location>
        <begin position="26"/>
        <end position="248"/>
    </location>
</feature>
<gene>
    <name evidence="4" type="ORF">HMPREF9290_1618</name>
</gene>
<keyword evidence="2" id="KW-0812">Transmembrane</keyword>
<organism evidence="4 5">
    <name type="scientific">Anaerococcus prevotii ACS-065-V-Col13</name>
    <dbReference type="NCBI Taxonomy" id="879305"/>
    <lineage>
        <taxon>Bacteria</taxon>
        <taxon>Bacillati</taxon>
        <taxon>Bacillota</taxon>
        <taxon>Tissierellia</taxon>
        <taxon>Tissierellales</taxon>
        <taxon>Peptoniphilaceae</taxon>
        <taxon>Anaerococcus</taxon>
    </lineage>
</organism>
<dbReference type="EMBL" id="AEXM01000010">
    <property type="protein sequence ID" value="EGC82695.1"/>
    <property type="molecule type" value="Genomic_DNA"/>
</dbReference>
<protein>
    <recommendedName>
        <fullName evidence="6">LPXTG-motif cell wall anchor domain protein</fullName>
    </recommendedName>
</protein>
<proteinExistence type="predicted"/>
<feature type="compositionally biased region" description="Basic and acidic residues" evidence="1">
    <location>
        <begin position="111"/>
        <end position="131"/>
    </location>
</feature>
<keyword evidence="2" id="KW-0472">Membrane</keyword>
<evidence type="ECO:0000256" key="1">
    <source>
        <dbReference type="SAM" id="MobiDB-lite"/>
    </source>
</evidence>
<feature type="signal peptide" evidence="3">
    <location>
        <begin position="1"/>
        <end position="25"/>
    </location>
</feature>
<evidence type="ECO:0000256" key="2">
    <source>
        <dbReference type="SAM" id="Phobius"/>
    </source>
</evidence>
<dbReference type="Proteomes" id="UP000005286">
    <property type="component" value="Unassembled WGS sequence"/>
</dbReference>
<keyword evidence="3" id="KW-0732">Signal</keyword>
<feature type="transmembrane region" description="Helical" evidence="2">
    <location>
        <begin position="224"/>
        <end position="243"/>
    </location>
</feature>
<keyword evidence="5" id="KW-1185">Reference proteome</keyword>
<feature type="region of interest" description="Disordered" evidence="1">
    <location>
        <begin position="182"/>
        <end position="222"/>
    </location>
</feature>
<dbReference type="PATRIC" id="fig|879305.3.peg.289"/>
<dbReference type="AlphaFoldDB" id="F0GU08"/>
<accession>F0GU08</accession>
<feature type="compositionally biased region" description="Polar residues" evidence="1">
    <location>
        <begin position="209"/>
        <end position="222"/>
    </location>
</feature>
<evidence type="ECO:0000313" key="5">
    <source>
        <dbReference type="Proteomes" id="UP000005286"/>
    </source>
</evidence>
<dbReference type="STRING" id="879305.HMPREF9290_1618"/>
<dbReference type="RefSeq" id="WP_004834096.1">
    <property type="nucleotide sequence ID" value="NZ_AEXM01000010.1"/>
</dbReference>
<feature type="region of interest" description="Disordered" evidence="1">
    <location>
        <begin position="54"/>
        <end position="159"/>
    </location>
</feature>
<dbReference type="Pfam" id="PF18656">
    <property type="entry name" value="DUF5633"/>
    <property type="match status" value="1"/>
</dbReference>
<evidence type="ECO:0000256" key="3">
    <source>
        <dbReference type="SAM" id="SignalP"/>
    </source>
</evidence>
<name>F0GU08_9FIRM</name>
<keyword evidence="2" id="KW-1133">Transmembrane helix</keyword>
<evidence type="ECO:0000313" key="4">
    <source>
        <dbReference type="EMBL" id="EGC82695.1"/>
    </source>
</evidence>
<feature type="compositionally biased region" description="Basic and acidic residues" evidence="1">
    <location>
        <begin position="83"/>
        <end position="102"/>
    </location>
</feature>
<comment type="caution">
    <text evidence="4">The sequence shown here is derived from an EMBL/GenBank/DDBJ whole genome shotgun (WGS) entry which is preliminary data.</text>
</comment>